<gene>
    <name evidence="2" type="ORF">CRG98_049882</name>
</gene>
<dbReference type="InterPro" id="IPR013103">
    <property type="entry name" value="RVT_2"/>
</dbReference>
<evidence type="ECO:0000313" key="2">
    <source>
        <dbReference type="EMBL" id="PKH89673.1"/>
    </source>
</evidence>
<evidence type="ECO:0000259" key="1">
    <source>
        <dbReference type="Pfam" id="PF07727"/>
    </source>
</evidence>
<comment type="caution">
    <text evidence="2">The sequence shown here is derived from an EMBL/GenBank/DDBJ whole genome shotgun (WGS) entry which is preliminary data.</text>
</comment>
<dbReference type="Pfam" id="PF07727">
    <property type="entry name" value="RVT_2"/>
    <property type="match status" value="1"/>
</dbReference>
<protein>
    <recommendedName>
        <fullName evidence="1">Reverse transcriptase Ty1/copia-type domain-containing protein</fullName>
    </recommendedName>
</protein>
<dbReference type="STRING" id="22663.A0A2I0H1Q5"/>
<dbReference type="EMBL" id="PGOL01043514">
    <property type="protein sequence ID" value="PKH89673.1"/>
    <property type="molecule type" value="Genomic_DNA"/>
</dbReference>
<proteinExistence type="predicted"/>
<keyword evidence="3" id="KW-1185">Reference proteome</keyword>
<dbReference type="InterPro" id="IPR043502">
    <property type="entry name" value="DNA/RNA_pol_sf"/>
</dbReference>
<accession>A0A2I0H1Q5</accession>
<name>A0A2I0H1Q5_PUNGR</name>
<sequence>MSLPPGFRSNTAGSVCRLRKSLYGLRQASRNWYSKFAKALIHYGFRQSEADHSLFTFSQDGVFLAVLVYVDDMILVTNDSPSCAQFKDYLHQCFRIKDLGPLSYFLGIEISRCGSGLFLNQRKYTLDILTEAGMLGSRPAYFPMEQQHRLSQDSGDPIPDPGLYRRLIGRLLILVKITGTLLCEYFAILSNLLDKGYFFDPHLCP</sequence>
<feature type="domain" description="Reverse transcriptase Ty1/copia-type" evidence="1">
    <location>
        <begin position="2"/>
        <end position="145"/>
    </location>
</feature>
<organism evidence="2 3">
    <name type="scientific">Punica granatum</name>
    <name type="common">Pomegranate</name>
    <dbReference type="NCBI Taxonomy" id="22663"/>
    <lineage>
        <taxon>Eukaryota</taxon>
        <taxon>Viridiplantae</taxon>
        <taxon>Streptophyta</taxon>
        <taxon>Embryophyta</taxon>
        <taxon>Tracheophyta</taxon>
        <taxon>Spermatophyta</taxon>
        <taxon>Magnoliopsida</taxon>
        <taxon>eudicotyledons</taxon>
        <taxon>Gunneridae</taxon>
        <taxon>Pentapetalae</taxon>
        <taxon>rosids</taxon>
        <taxon>malvids</taxon>
        <taxon>Myrtales</taxon>
        <taxon>Lythraceae</taxon>
        <taxon>Punica</taxon>
    </lineage>
</organism>
<dbReference type="SUPFAM" id="SSF56672">
    <property type="entry name" value="DNA/RNA polymerases"/>
    <property type="match status" value="1"/>
</dbReference>
<dbReference type="AlphaFoldDB" id="A0A2I0H1Q5"/>
<reference evidence="2 3" key="1">
    <citation type="submission" date="2017-11" db="EMBL/GenBank/DDBJ databases">
        <title>De-novo sequencing of pomegranate (Punica granatum L.) genome.</title>
        <authorList>
            <person name="Akparov Z."/>
            <person name="Amiraslanov A."/>
            <person name="Hajiyeva S."/>
            <person name="Abbasov M."/>
            <person name="Kaur K."/>
            <person name="Hamwieh A."/>
            <person name="Solovyev V."/>
            <person name="Salamov A."/>
            <person name="Braich B."/>
            <person name="Kosarev P."/>
            <person name="Mahmoud A."/>
            <person name="Hajiyev E."/>
            <person name="Babayeva S."/>
            <person name="Izzatullayeva V."/>
            <person name="Mammadov A."/>
            <person name="Mammadov A."/>
            <person name="Sharifova S."/>
            <person name="Ojaghi J."/>
            <person name="Eynullazada K."/>
            <person name="Bayramov B."/>
            <person name="Abdulazimova A."/>
            <person name="Shahmuradov I."/>
        </authorList>
    </citation>
    <scope>NUCLEOTIDE SEQUENCE [LARGE SCALE GENOMIC DNA]</scope>
    <source>
        <strain evidence="3">cv. AG2017</strain>
        <tissue evidence="2">Leaf</tissue>
    </source>
</reference>
<evidence type="ECO:0000313" key="3">
    <source>
        <dbReference type="Proteomes" id="UP000233551"/>
    </source>
</evidence>
<dbReference type="Proteomes" id="UP000233551">
    <property type="component" value="Unassembled WGS sequence"/>
</dbReference>